<dbReference type="PANTHER" id="PTHR34203:SF13">
    <property type="entry name" value="EXPRESSED PROTEIN"/>
    <property type="match status" value="1"/>
</dbReference>
<dbReference type="AlphaFoldDB" id="A0A814ZCH8"/>
<feature type="domain" description="Methyltransferase FkbM" evidence="2">
    <location>
        <begin position="116"/>
        <end position="285"/>
    </location>
</feature>
<name>A0A814ZCH8_ADIRI</name>
<evidence type="ECO:0000259" key="2">
    <source>
        <dbReference type="Pfam" id="PF05050"/>
    </source>
</evidence>
<gene>
    <name evidence="3" type="ORF">EDS130_LOCUS27432</name>
    <name evidence="4" type="ORF">XAT740_LOCUS33997</name>
</gene>
<dbReference type="Proteomes" id="UP000663828">
    <property type="component" value="Unassembled WGS sequence"/>
</dbReference>
<evidence type="ECO:0000313" key="4">
    <source>
        <dbReference type="EMBL" id="CAF1398360.1"/>
    </source>
</evidence>
<dbReference type="NCBIfam" id="TIGR01444">
    <property type="entry name" value="fkbM_fam"/>
    <property type="match status" value="1"/>
</dbReference>
<keyword evidence="1" id="KW-1133">Transmembrane helix</keyword>
<organism evidence="3 6">
    <name type="scientific">Adineta ricciae</name>
    <name type="common">Rotifer</name>
    <dbReference type="NCBI Taxonomy" id="249248"/>
    <lineage>
        <taxon>Eukaryota</taxon>
        <taxon>Metazoa</taxon>
        <taxon>Spiralia</taxon>
        <taxon>Gnathifera</taxon>
        <taxon>Rotifera</taxon>
        <taxon>Eurotatoria</taxon>
        <taxon>Bdelloidea</taxon>
        <taxon>Adinetida</taxon>
        <taxon>Adinetidae</taxon>
        <taxon>Adineta</taxon>
    </lineage>
</organism>
<dbReference type="EMBL" id="CAJNOJ010000173">
    <property type="protein sequence ID" value="CAF1240510.1"/>
    <property type="molecule type" value="Genomic_DNA"/>
</dbReference>
<reference evidence="3" key="1">
    <citation type="submission" date="2021-02" db="EMBL/GenBank/DDBJ databases">
        <authorList>
            <person name="Nowell W R."/>
        </authorList>
    </citation>
    <scope>NUCLEOTIDE SEQUENCE</scope>
</reference>
<keyword evidence="1" id="KW-0812">Transmembrane</keyword>
<accession>A0A814ZCH8</accession>
<keyword evidence="5" id="KW-1185">Reference proteome</keyword>
<dbReference type="OrthoDB" id="10036559at2759"/>
<dbReference type="InterPro" id="IPR052514">
    <property type="entry name" value="SAM-dependent_MTase"/>
</dbReference>
<evidence type="ECO:0000256" key="1">
    <source>
        <dbReference type="SAM" id="Phobius"/>
    </source>
</evidence>
<dbReference type="Proteomes" id="UP000663852">
    <property type="component" value="Unassembled WGS sequence"/>
</dbReference>
<evidence type="ECO:0000313" key="3">
    <source>
        <dbReference type="EMBL" id="CAF1240510.1"/>
    </source>
</evidence>
<proteinExistence type="predicted"/>
<dbReference type="InterPro" id="IPR029063">
    <property type="entry name" value="SAM-dependent_MTases_sf"/>
</dbReference>
<sequence>MMKQFFSRSIRRWVSSIALLLISLIVGIIYIRRTTQPATTWISAPIPSSTQSPACPKDKRATRISFLSSRSFCIHLLSEDIVSNSIATSHSWMPHQTRLIASILADTPSKSAAFLDIGANIGWFTLVMATLGHKVIAIEPMQNNVKLLQASVHASQVSQNVIVHPNGLGVKPSLCILYSDNRNVGDGHTICDITSEKEASRRIPGGYSLRQVINSTRLDTLVNQNIDVMKIDVEGSELYAVQSGIRLFDEYTVRHIISEFSPRMMREKQSDPYEYLKFFASRGYSIRIVTDQLASLYEQKAWQSVPIHKSDDDLRRLSNGEQIELWFTKT</sequence>
<dbReference type="InterPro" id="IPR006342">
    <property type="entry name" value="FkbM_mtfrase"/>
</dbReference>
<dbReference type="PANTHER" id="PTHR34203">
    <property type="entry name" value="METHYLTRANSFERASE, FKBM FAMILY PROTEIN"/>
    <property type="match status" value="1"/>
</dbReference>
<evidence type="ECO:0000313" key="5">
    <source>
        <dbReference type="Proteomes" id="UP000663828"/>
    </source>
</evidence>
<dbReference type="Pfam" id="PF05050">
    <property type="entry name" value="Methyltransf_21"/>
    <property type="match status" value="1"/>
</dbReference>
<dbReference type="SUPFAM" id="SSF53335">
    <property type="entry name" value="S-adenosyl-L-methionine-dependent methyltransferases"/>
    <property type="match status" value="1"/>
</dbReference>
<keyword evidence="1" id="KW-0472">Membrane</keyword>
<dbReference type="Gene3D" id="3.40.50.150">
    <property type="entry name" value="Vaccinia Virus protein VP39"/>
    <property type="match status" value="1"/>
</dbReference>
<protein>
    <recommendedName>
        <fullName evidence="2">Methyltransferase FkbM domain-containing protein</fullName>
    </recommendedName>
</protein>
<feature type="transmembrane region" description="Helical" evidence="1">
    <location>
        <begin position="12"/>
        <end position="31"/>
    </location>
</feature>
<dbReference type="EMBL" id="CAJNOR010003288">
    <property type="protein sequence ID" value="CAF1398360.1"/>
    <property type="molecule type" value="Genomic_DNA"/>
</dbReference>
<comment type="caution">
    <text evidence="3">The sequence shown here is derived from an EMBL/GenBank/DDBJ whole genome shotgun (WGS) entry which is preliminary data.</text>
</comment>
<evidence type="ECO:0000313" key="6">
    <source>
        <dbReference type="Proteomes" id="UP000663852"/>
    </source>
</evidence>